<dbReference type="EMBL" id="CM008052">
    <property type="protein sequence ID" value="PVH35653.1"/>
    <property type="molecule type" value="Genomic_DNA"/>
</dbReference>
<organism evidence="1">
    <name type="scientific">Panicum hallii</name>
    <dbReference type="NCBI Taxonomy" id="206008"/>
    <lineage>
        <taxon>Eukaryota</taxon>
        <taxon>Viridiplantae</taxon>
        <taxon>Streptophyta</taxon>
        <taxon>Embryophyta</taxon>
        <taxon>Tracheophyta</taxon>
        <taxon>Spermatophyta</taxon>
        <taxon>Magnoliopsida</taxon>
        <taxon>Liliopsida</taxon>
        <taxon>Poales</taxon>
        <taxon>Poaceae</taxon>
        <taxon>PACMAD clade</taxon>
        <taxon>Panicoideae</taxon>
        <taxon>Panicodae</taxon>
        <taxon>Paniceae</taxon>
        <taxon>Panicinae</taxon>
        <taxon>Panicum</taxon>
        <taxon>Panicum sect. Panicum</taxon>
    </lineage>
</organism>
<dbReference type="Gramene" id="PVH35653">
    <property type="protein sequence ID" value="PVH35653"/>
    <property type="gene ID" value="PAHAL_7G237100"/>
</dbReference>
<proteinExistence type="predicted"/>
<dbReference type="AlphaFoldDB" id="A0A2T8ID91"/>
<sequence length="51" mass="5559">MGHQKSNAAELLSGESSAYTNVLGRGTHVIKHKWYSISMIASTHKTQGLEC</sequence>
<protein>
    <submittedName>
        <fullName evidence="1">Uncharacterized protein</fullName>
    </submittedName>
</protein>
<gene>
    <name evidence="1" type="ORF">PAHAL_7G237100</name>
</gene>
<dbReference type="Proteomes" id="UP000243499">
    <property type="component" value="Chromosome 7"/>
</dbReference>
<reference evidence="1" key="1">
    <citation type="submission" date="2018-04" db="EMBL/GenBank/DDBJ databases">
        <title>WGS assembly of Panicum hallii.</title>
        <authorList>
            <person name="Lovell J."/>
            <person name="Jenkins J."/>
            <person name="Lowry D."/>
            <person name="Mamidi S."/>
            <person name="Sreedasyam A."/>
            <person name="Weng X."/>
            <person name="Barry K."/>
            <person name="Bonette J."/>
            <person name="Campitelli B."/>
            <person name="Daum C."/>
            <person name="Gordon S."/>
            <person name="Gould B."/>
            <person name="Lipzen A."/>
            <person name="Macqueen A."/>
            <person name="Palacio-Mejia J."/>
            <person name="Plott C."/>
            <person name="Shakirov E."/>
            <person name="Shu S."/>
            <person name="Yoshinaga Y."/>
            <person name="Zane M."/>
            <person name="Rokhsar D."/>
            <person name="Grimwood J."/>
            <person name="Schmutz J."/>
            <person name="Juenger T."/>
        </authorList>
    </citation>
    <scope>NUCLEOTIDE SEQUENCE [LARGE SCALE GENOMIC DNA]</scope>
    <source>
        <strain evidence="1">FIL2</strain>
    </source>
</reference>
<name>A0A2T8ID91_9POAL</name>
<accession>A0A2T8ID91</accession>
<evidence type="ECO:0000313" key="1">
    <source>
        <dbReference type="EMBL" id="PVH35653.1"/>
    </source>
</evidence>